<dbReference type="Pfam" id="PF12706">
    <property type="entry name" value="Lactamase_B_2"/>
    <property type="match status" value="1"/>
</dbReference>
<dbReference type="InterPro" id="IPR001279">
    <property type="entry name" value="Metallo-B-lactamas"/>
</dbReference>
<feature type="domain" description="Metallo-beta-lactamase" evidence="2">
    <location>
        <begin position="85"/>
        <end position="278"/>
    </location>
</feature>
<dbReference type="InterPro" id="IPR036866">
    <property type="entry name" value="RibonucZ/Hydroxyglut_hydro"/>
</dbReference>
<evidence type="ECO:0000313" key="4">
    <source>
        <dbReference type="Proteomes" id="UP000680067"/>
    </source>
</evidence>
<dbReference type="EMBL" id="JAGSPN010000002">
    <property type="protein sequence ID" value="MBR7781456.1"/>
    <property type="molecule type" value="Genomic_DNA"/>
</dbReference>
<dbReference type="Gene3D" id="3.60.15.10">
    <property type="entry name" value="Ribonuclease Z/Hydroxyacylglutathione hydrolase-like"/>
    <property type="match status" value="1"/>
</dbReference>
<dbReference type="AlphaFoldDB" id="A0A941DNZ9"/>
<organism evidence="3 4">
    <name type="scientific">Undibacterium luofuense</name>
    <dbReference type="NCBI Taxonomy" id="2828733"/>
    <lineage>
        <taxon>Bacteria</taxon>
        <taxon>Pseudomonadati</taxon>
        <taxon>Pseudomonadota</taxon>
        <taxon>Betaproteobacteria</taxon>
        <taxon>Burkholderiales</taxon>
        <taxon>Oxalobacteraceae</taxon>
        <taxon>Undibacterium</taxon>
    </lineage>
</organism>
<reference evidence="3" key="1">
    <citation type="submission" date="2021-04" db="EMBL/GenBank/DDBJ databases">
        <title>novel species isolated from subtropical streams in China.</title>
        <authorList>
            <person name="Lu H."/>
        </authorList>
    </citation>
    <scope>NUCLEOTIDE SEQUENCE</scope>
    <source>
        <strain evidence="3">LFS511W</strain>
    </source>
</reference>
<evidence type="ECO:0000313" key="3">
    <source>
        <dbReference type="EMBL" id="MBR7781456.1"/>
    </source>
</evidence>
<sequence>MQSSGAASDTTRYHNPSGAGIQQRGFLEHVRIAWKMLRKNTRDTVPNGSIPVHELDSTAILRAPDNSIWRFGHSTMLLKLNGQLLLTDPVFSDYASPFQFLGPKRFHVPPAAISELPQIDAVLISHNHYDHLDKRSVQQLRSKTDRFIVPSGLKQQLVQWGIPATAITELQWYEETPFNGVRIVATPARHYSGRSLWDRNRSLWASYCMISPHARVFFSGDSGYFDGFREIGERYGPFDLTLIEAGGYNQMWHDVHMAPAETLQAHLDLRGKFLMPVHNSTFDLSEHVWWEPMEQLLKLAELRGVRISFPQIGEMQDISEPSPGHAWWNSERVHRRHSAAGTTQPSRIQNA</sequence>
<accession>A0A941DNZ9</accession>
<name>A0A941DNZ9_9BURK</name>
<dbReference type="SUPFAM" id="SSF56281">
    <property type="entry name" value="Metallo-hydrolase/oxidoreductase"/>
    <property type="match status" value="1"/>
</dbReference>
<dbReference type="GO" id="GO:0005737">
    <property type="term" value="C:cytoplasm"/>
    <property type="evidence" value="ECO:0007669"/>
    <property type="project" value="TreeGrafter"/>
</dbReference>
<feature type="region of interest" description="Disordered" evidence="1">
    <location>
        <begin position="1"/>
        <end position="20"/>
    </location>
</feature>
<dbReference type="Proteomes" id="UP000680067">
    <property type="component" value="Unassembled WGS sequence"/>
</dbReference>
<proteinExistence type="predicted"/>
<comment type="caution">
    <text evidence="3">The sequence shown here is derived from an EMBL/GenBank/DDBJ whole genome shotgun (WGS) entry which is preliminary data.</text>
</comment>
<keyword evidence="4" id="KW-1185">Reference proteome</keyword>
<dbReference type="RefSeq" id="WP_212686804.1">
    <property type="nucleotide sequence ID" value="NZ_JAGSPN010000002.1"/>
</dbReference>
<dbReference type="PANTHER" id="PTHR15032:SF4">
    <property type="entry name" value="N-ACYL-PHOSPHATIDYLETHANOLAMINE-HYDROLYZING PHOSPHOLIPASE D"/>
    <property type="match status" value="1"/>
</dbReference>
<gene>
    <name evidence="3" type="ORF">KDM89_04845</name>
</gene>
<evidence type="ECO:0000256" key="1">
    <source>
        <dbReference type="SAM" id="MobiDB-lite"/>
    </source>
</evidence>
<evidence type="ECO:0000259" key="2">
    <source>
        <dbReference type="Pfam" id="PF12706"/>
    </source>
</evidence>
<protein>
    <submittedName>
        <fullName evidence="3">MBL fold metallo-hydrolase</fullName>
    </submittedName>
</protein>
<dbReference type="PANTHER" id="PTHR15032">
    <property type="entry name" value="N-ACYL-PHOSPHATIDYLETHANOLAMINE-HYDROLYZING PHOSPHOLIPASE D"/>
    <property type="match status" value="1"/>
</dbReference>
<feature type="compositionally biased region" description="Polar residues" evidence="1">
    <location>
        <begin position="1"/>
        <end position="14"/>
    </location>
</feature>